<dbReference type="AlphaFoldDB" id="A0A8H8CJU1"/>
<feature type="region of interest" description="Disordered" evidence="1">
    <location>
        <begin position="90"/>
        <end position="135"/>
    </location>
</feature>
<protein>
    <submittedName>
        <fullName evidence="2">Uncharacterized protein</fullName>
    </submittedName>
</protein>
<gene>
    <name evidence="2" type="ORF">JR316_007708</name>
</gene>
<organism evidence="2">
    <name type="scientific">Psilocybe cubensis</name>
    <name type="common">Psychedelic mushroom</name>
    <name type="synonym">Stropharia cubensis</name>
    <dbReference type="NCBI Taxonomy" id="181762"/>
    <lineage>
        <taxon>Eukaryota</taxon>
        <taxon>Fungi</taxon>
        <taxon>Dikarya</taxon>
        <taxon>Basidiomycota</taxon>
        <taxon>Agaricomycotina</taxon>
        <taxon>Agaricomycetes</taxon>
        <taxon>Agaricomycetidae</taxon>
        <taxon>Agaricales</taxon>
        <taxon>Agaricineae</taxon>
        <taxon>Strophariaceae</taxon>
        <taxon>Psilocybe</taxon>
    </lineage>
</organism>
<evidence type="ECO:0000256" key="1">
    <source>
        <dbReference type="SAM" id="MobiDB-lite"/>
    </source>
</evidence>
<comment type="caution">
    <text evidence="2">The sequence shown here is derived from an EMBL/GenBank/DDBJ whole genome shotgun (WGS) entry which is preliminary data.</text>
</comment>
<proteinExistence type="predicted"/>
<dbReference type="EMBL" id="JAFIQS010000007">
    <property type="protein sequence ID" value="KAG5167359.1"/>
    <property type="molecule type" value="Genomic_DNA"/>
</dbReference>
<name>A0A8H8CJU1_PSICU</name>
<dbReference type="OrthoDB" id="2746492at2759"/>
<accession>A0A8H8CJU1</accession>
<reference evidence="2" key="1">
    <citation type="submission" date="2021-02" db="EMBL/GenBank/DDBJ databases">
        <title>Psilocybe cubensis genome.</title>
        <authorList>
            <person name="Mckernan K.J."/>
            <person name="Crawford S."/>
            <person name="Trippe A."/>
            <person name="Kane L.T."/>
            <person name="Mclaughlin S."/>
        </authorList>
    </citation>
    <scope>NUCLEOTIDE SEQUENCE [LARGE SCALE GENOMIC DNA]</scope>
    <source>
        <strain evidence="2">MGC-MH-2018</strain>
    </source>
</reference>
<sequence length="135" mass="15234">MSQFAIEDLNMLFHPTDLRTDEQKAIGTACRTFQVAHSDLHSSSLAEVYSAPAPKGQKGRVWWHSNDNDKIEHVTVRYNRRKGGDRCHVYRDGSGNMNPHKPKKTASRATSGQEEEVYDSDCTVELLEGEEPSED</sequence>
<evidence type="ECO:0000313" key="2">
    <source>
        <dbReference type="EMBL" id="KAG5167359.1"/>
    </source>
</evidence>